<comment type="subcellular location">
    <subcellularLocation>
        <location evidence="1">Membrane</location>
        <topology evidence="1">Multi-pass membrane protein</topology>
    </subcellularLocation>
</comment>
<dbReference type="GO" id="GO:0007219">
    <property type="term" value="P:Notch signaling pathway"/>
    <property type="evidence" value="ECO:0007669"/>
    <property type="project" value="UniProtKB-KW"/>
</dbReference>
<protein>
    <submittedName>
        <fullName evidence="9">Uncharacterized protein</fullName>
    </submittedName>
</protein>
<organism evidence="9 10">
    <name type="scientific">Aegilops tauschii subsp. strangulata</name>
    <name type="common">Goatgrass</name>
    <dbReference type="NCBI Taxonomy" id="200361"/>
    <lineage>
        <taxon>Eukaryota</taxon>
        <taxon>Viridiplantae</taxon>
        <taxon>Streptophyta</taxon>
        <taxon>Embryophyta</taxon>
        <taxon>Tracheophyta</taxon>
        <taxon>Spermatophyta</taxon>
        <taxon>Magnoliopsida</taxon>
        <taxon>Liliopsida</taxon>
        <taxon>Poales</taxon>
        <taxon>Poaceae</taxon>
        <taxon>BOP clade</taxon>
        <taxon>Pooideae</taxon>
        <taxon>Triticodae</taxon>
        <taxon>Triticeae</taxon>
        <taxon>Triticinae</taxon>
        <taxon>Aegilops</taxon>
    </lineage>
</organism>
<evidence type="ECO:0000256" key="7">
    <source>
        <dbReference type="SAM" id="MobiDB-lite"/>
    </source>
</evidence>
<feature type="transmembrane region" description="Helical" evidence="8">
    <location>
        <begin position="32"/>
        <end position="51"/>
    </location>
</feature>
<dbReference type="Pfam" id="PF06105">
    <property type="entry name" value="Aph-1"/>
    <property type="match status" value="1"/>
</dbReference>
<keyword evidence="10" id="KW-1185">Reference proteome</keyword>
<keyword evidence="6 8" id="KW-0472">Membrane</keyword>
<feature type="compositionally biased region" description="Pro residues" evidence="7">
    <location>
        <begin position="62"/>
        <end position="86"/>
    </location>
</feature>
<feature type="transmembrane region" description="Helical" evidence="8">
    <location>
        <begin position="156"/>
        <end position="177"/>
    </location>
</feature>
<evidence type="ECO:0000256" key="2">
    <source>
        <dbReference type="ARBA" id="ARBA00005577"/>
    </source>
</evidence>
<evidence type="ECO:0000256" key="1">
    <source>
        <dbReference type="ARBA" id="ARBA00004141"/>
    </source>
</evidence>
<evidence type="ECO:0000256" key="6">
    <source>
        <dbReference type="ARBA" id="ARBA00023136"/>
    </source>
</evidence>
<evidence type="ECO:0000256" key="5">
    <source>
        <dbReference type="ARBA" id="ARBA00022989"/>
    </source>
</evidence>
<dbReference type="Proteomes" id="UP000015105">
    <property type="component" value="Chromosome 3D"/>
</dbReference>
<evidence type="ECO:0000256" key="3">
    <source>
        <dbReference type="ARBA" id="ARBA00022692"/>
    </source>
</evidence>
<feature type="transmembrane region" description="Helical" evidence="8">
    <location>
        <begin position="183"/>
        <end position="205"/>
    </location>
</feature>
<sequence length="220" mass="24294">PPPRSSLDKLRRRPEPEQGEQAASEMTVAAGVGYALIALGPAFSLFAGVIARKPFLVLTPSSPGPSLPSPQPHPPRPTHLPHPFPSNPEGRGSRLAVPATAMGLGFLWPWGSWIRAAPRARVSLVRCLRLREIRPLLPVVADSLVSWRGRFGTVDLVGTLFWLISLIVLSGIWRGFLPLKSGVWWPYVILILTSVAFQEGIRLVFWRLYKENGRDARCLC</sequence>
<reference evidence="10" key="1">
    <citation type="journal article" date="2014" name="Science">
        <title>Ancient hybridizations among the ancestral genomes of bread wheat.</title>
        <authorList>
            <consortium name="International Wheat Genome Sequencing Consortium,"/>
            <person name="Marcussen T."/>
            <person name="Sandve S.R."/>
            <person name="Heier L."/>
            <person name="Spannagl M."/>
            <person name="Pfeifer M."/>
            <person name="Jakobsen K.S."/>
            <person name="Wulff B.B."/>
            <person name="Steuernagel B."/>
            <person name="Mayer K.F."/>
            <person name="Olsen O.A."/>
        </authorList>
    </citation>
    <scope>NUCLEOTIDE SEQUENCE [LARGE SCALE GENOMIC DNA]</scope>
    <source>
        <strain evidence="10">cv. AL8/78</strain>
    </source>
</reference>
<dbReference type="PANTHER" id="PTHR12889">
    <property type="entry name" value="GAMMA-SECRETASE SUBUNIT APH-1"/>
    <property type="match status" value="1"/>
</dbReference>
<dbReference type="EnsemblPlants" id="AET3Gv21182100.2">
    <property type="protein sequence ID" value="AET3Gv21182100.2"/>
    <property type="gene ID" value="AET3Gv21182100"/>
</dbReference>
<reference evidence="9" key="4">
    <citation type="submission" date="2019-03" db="UniProtKB">
        <authorList>
            <consortium name="EnsemblPlants"/>
        </authorList>
    </citation>
    <scope>IDENTIFICATION</scope>
</reference>
<dbReference type="GO" id="GO:0016485">
    <property type="term" value="P:protein processing"/>
    <property type="evidence" value="ECO:0007669"/>
    <property type="project" value="InterPro"/>
</dbReference>
<evidence type="ECO:0000256" key="8">
    <source>
        <dbReference type="SAM" id="Phobius"/>
    </source>
</evidence>
<feature type="region of interest" description="Disordered" evidence="7">
    <location>
        <begin position="62"/>
        <end position="92"/>
    </location>
</feature>
<feature type="region of interest" description="Disordered" evidence="7">
    <location>
        <begin position="1"/>
        <end position="24"/>
    </location>
</feature>
<dbReference type="InterPro" id="IPR009294">
    <property type="entry name" value="Aph-1"/>
</dbReference>
<reference evidence="10" key="2">
    <citation type="journal article" date="2017" name="Nat. Plants">
        <title>The Aegilops tauschii genome reveals multiple impacts of transposons.</title>
        <authorList>
            <person name="Zhao G."/>
            <person name="Zou C."/>
            <person name="Li K."/>
            <person name="Wang K."/>
            <person name="Li T."/>
            <person name="Gao L."/>
            <person name="Zhang X."/>
            <person name="Wang H."/>
            <person name="Yang Z."/>
            <person name="Liu X."/>
            <person name="Jiang W."/>
            <person name="Mao L."/>
            <person name="Kong X."/>
            <person name="Jiao Y."/>
            <person name="Jia J."/>
        </authorList>
    </citation>
    <scope>NUCLEOTIDE SEQUENCE [LARGE SCALE GENOMIC DNA]</scope>
    <source>
        <strain evidence="10">cv. AL8/78</strain>
    </source>
</reference>
<reference evidence="9" key="5">
    <citation type="journal article" date="2021" name="G3 (Bethesda)">
        <title>Aegilops tauschii genome assembly Aet v5.0 features greater sequence contiguity and improved annotation.</title>
        <authorList>
            <person name="Wang L."/>
            <person name="Zhu T."/>
            <person name="Rodriguez J.C."/>
            <person name="Deal K.R."/>
            <person name="Dubcovsky J."/>
            <person name="McGuire P.E."/>
            <person name="Lux T."/>
            <person name="Spannagl M."/>
            <person name="Mayer K.F.X."/>
            <person name="Baldrich P."/>
            <person name="Meyers B.C."/>
            <person name="Huo N."/>
            <person name="Gu Y.Q."/>
            <person name="Zhou H."/>
            <person name="Devos K.M."/>
            <person name="Bennetzen J.L."/>
            <person name="Unver T."/>
            <person name="Budak H."/>
            <person name="Gulick P.J."/>
            <person name="Galiba G."/>
            <person name="Kalapos B."/>
            <person name="Nelson D.R."/>
            <person name="Li P."/>
            <person name="You F.M."/>
            <person name="Luo M.C."/>
            <person name="Dvorak J."/>
        </authorList>
    </citation>
    <scope>NUCLEOTIDE SEQUENCE [LARGE SCALE GENOMIC DNA]</scope>
    <source>
        <strain evidence="9">cv. AL8/78</strain>
    </source>
</reference>
<keyword evidence="3 8" id="KW-0812">Transmembrane</keyword>
<name>A0A453GSK2_AEGTS</name>
<comment type="similarity">
    <text evidence="2">Belongs to the APH-1 family.</text>
</comment>
<dbReference type="Gramene" id="AET3Gv21182100.2">
    <property type="protein sequence ID" value="AET3Gv21182100.2"/>
    <property type="gene ID" value="AET3Gv21182100"/>
</dbReference>
<evidence type="ECO:0000313" key="10">
    <source>
        <dbReference type="Proteomes" id="UP000015105"/>
    </source>
</evidence>
<accession>A0A453GSK2</accession>
<reference evidence="9" key="3">
    <citation type="journal article" date="2017" name="Nature">
        <title>Genome sequence of the progenitor of the wheat D genome Aegilops tauschii.</title>
        <authorList>
            <person name="Luo M.C."/>
            <person name="Gu Y.Q."/>
            <person name="Puiu D."/>
            <person name="Wang H."/>
            <person name="Twardziok S.O."/>
            <person name="Deal K.R."/>
            <person name="Huo N."/>
            <person name="Zhu T."/>
            <person name="Wang L."/>
            <person name="Wang Y."/>
            <person name="McGuire P.E."/>
            <person name="Liu S."/>
            <person name="Long H."/>
            <person name="Ramasamy R.K."/>
            <person name="Rodriguez J.C."/>
            <person name="Van S.L."/>
            <person name="Yuan L."/>
            <person name="Wang Z."/>
            <person name="Xia Z."/>
            <person name="Xiao L."/>
            <person name="Anderson O.D."/>
            <person name="Ouyang S."/>
            <person name="Liang Y."/>
            <person name="Zimin A.V."/>
            <person name="Pertea G."/>
            <person name="Qi P."/>
            <person name="Bennetzen J.L."/>
            <person name="Dai X."/>
            <person name="Dawson M.W."/>
            <person name="Muller H.G."/>
            <person name="Kugler K."/>
            <person name="Rivarola-Duarte L."/>
            <person name="Spannagl M."/>
            <person name="Mayer K.F.X."/>
            <person name="Lu F.H."/>
            <person name="Bevan M.W."/>
            <person name="Leroy P."/>
            <person name="Li P."/>
            <person name="You F.M."/>
            <person name="Sun Q."/>
            <person name="Liu Z."/>
            <person name="Lyons E."/>
            <person name="Wicker T."/>
            <person name="Salzberg S.L."/>
            <person name="Devos K.M."/>
            <person name="Dvorak J."/>
        </authorList>
    </citation>
    <scope>NUCLEOTIDE SEQUENCE [LARGE SCALE GENOMIC DNA]</scope>
    <source>
        <strain evidence="9">cv. AL8/78</strain>
    </source>
</reference>
<dbReference type="AlphaFoldDB" id="A0A453GSK2"/>
<dbReference type="GO" id="GO:0016020">
    <property type="term" value="C:membrane"/>
    <property type="evidence" value="ECO:0007669"/>
    <property type="project" value="UniProtKB-SubCell"/>
</dbReference>
<keyword evidence="4" id="KW-0914">Notch signaling pathway</keyword>
<keyword evidence="5 8" id="KW-1133">Transmembrane helix</keyword>
<evidence type="ECO:0000256" key="4">
    <source>
        <dbReference type="ARBA" id="ARBA00022976"/>
    </source>
</evidence>
<proteinExistence type="inferred from homology"/>
<feature type="compositionally biased region" description="Basic and acidic residues" evidence="7">
    <location>
        <begin position="1"/>
        <end position="16"/>
    </location>
</feature>
<evidence type="ECO:0000313" key="9">
    <source>
        <dbReference type="EnsemblPlants" id="AET3Gv21182100.2"/>
    </source>
</evidence>